<dbReference type="InterPro" id="IPR008319">
    <property type="entry name" value="GyrI-like_CCH_Lin2189-like"/>
</dbReference>
<reference evidence="2 3" key="1">
    <citation type="submission" date="2020-02" db="EMBL/GenBank/DDBJ databases">
        <authorList>
            <person name="Zheng R.K."/>
            <person name="Sun C.M."/>
        </authorList>
    </citation>
    <scope>NUCLEOTIDE SEQUENCE [LARGE SCALE GENOMIC DNA]</scope>
    <source>
        <strain evidence="3">rifampicinis</strain>
    </source>
</reference>
<dbReference type="RefSeq" id="WP_195171502.1">
    <property type="nucleotide sequence ID" value="NZ_CP062983.1"/>
</dbReference>
<dbReference type="PIRSF" id="PIRSF031644">
    <property type="entry name" value="UCP031644"/>
    <property type="match status" value="1"/>
</dbReference>
<name>A0A7S8EAM1_9CHLR</name>
<dbReference type="Gene3D" id="3.20.80.10">
    <property type="entry name" value="Regulatory factor, effector binding domain"/>
    <property type="match status" value="1"/>
</dbReference>
<dbReference type="InterPro" id="IPR011256">
    <property type="entry name" value="Reg_factor_effector_dom_sf"/>
</dbReference>
<protein>
    <submittedName>
        <fullName evidence="2">GyrI-like domain-containing protein</fullName>
    </submittedName>
</protein>
<organism evidence="2 3">
    <name type="scientific">Phototrophicus methaneseepsis</name>
    <dbReference type="NCBI Taxonomy" id="2710758"/>
    <lineage>
        <taxon>Bacteria</taxon>
        <taxon>Bacillati</taxon>
        <taxon>Chloroflexota</taxon>
        <taxon>Candidatus Thermofontia</taxon>
        <taxon>Phototrophicales</taxon>
        <taxon>Phototrophicaceae</taxon>
        <taxon>Phototrophicus</taxon>
    </lineage>
</organism>
<dbReference type="AlphaFoldDB" id="A0A7S8EAM1"/>
<keyword evidence="3" id="KW-1185">Reference proteome</keyword>
<dbReference type="EMBL" id="CP062983">
    <property type="protein sequence ID" value="QPC83435.1"/>
    <property type="molecule type" value="Genomic_DNA"/>
</dbReference>
<dbReference type="KEGG" id="pmet:G4Y79_03365"/>
<gene>
    <name evidence="2" type="ORF">G4Y79_03365</name>
</gene>
<dbReference type="Proteomes" id="UP000594468">
    <property type="component" value="Chromosome"/>
</dbReference>
<dbReference type="SUPFAM" id="SSF55136">
    <property type="entry name" value="Probable bacterial effector-binding domain"/>
    <property type="match status" value="1"/>
</dbReference>
<dbReference type="InterPro" id="IPR029442">
    <property type="entry name" value="GyrI-like"/>
</dbReference>
<accession>A0A7S8EAM1</accession>
<evidence type="ECO:0000313" key="2">
    <source>
        <dbReference type="EMBL" id="QPC83435.1"/>
    </source>
</evidence>
<evidence type="ECO:0000313" key="3">
    <source>
        <dbReference type="Proteomes" id="UP000594468"/>
    </source>
</evidence>
<evidence type="ECO:0000259" key="1">
    <source>
        <dbReference type="Pfam" id="PF06445"/>
    </source>
</evidence>
<proteinExistence type="predicted"/>
<feature type="domain" description="GyrI-like small molecule binding" evidence="1">
    <location>
        <begin position="26"/>
        <end position="205"/>
    </location>
</feature>
<sequence>MTKQETPNLDMKKQLKDLYQPSSKHVSVVNVPPLSYLMIDGEGNPNTTPRYYEAIQALYQLAYHIRAICKAGGNPFTVMPLEGLWWFNGEANTTFDLTTEDKDRFGWTMMIVMPDRATQEIVSQARDNLRKKDPAPLHEDIRFETYHEEEAVQIMHIGPYATEGPTVRRLHDCIDENGWHLSKKHHEIYISDARRVTPEKMKTIIRQPFARH</sequence>
<dbReference type="Pfam" id="PF06445">
    <property type="entry name" value="GyrI-like"/>
    <property type="match status" value="1"/>
</dbReference>